<feature type="transmembrane region" description="Helical" evidence="7">
    <location>
        <begin position="6"/>
        <end position="28"/>
    </location>
</feature>
<protein>
    <submittedName>
        <fullName evidence="9">Phosphate-import permease protein PhnE</fullName>
    </submittedName>
</protein>
<organism evidence="9">
    <name type="scientific">bioreactor metagenome</name>
    <dbReference type="NCBI Taxonomy" id="1076179"/>
    <lineage>
        <taxon>unclassified sequences</taxon>
        <taxon>metagenomes</taxon>
        <taxon>ecological metagenomes</taxon>
    </lineage>
</organism>
<evidence type="ECO:0000256" key="2">
    <source>
        <dbReference type="ARBA" id="ARBA00022448"/>
    </source>
</evidence>
<dbReference type="AlphaFoldDB" id="A0A645HWA4"/>
<gene>
    <name evidence="9" type="primary">phnE_7</name>
    <name evidence="9" type="ORF">SDC9_190299</name>
</gene>
<dbReference type="SUPFAM" id="SSF161098">
    <property type="entry name" value="MetI-like"/>
    <property type="match status" value="1"/>
</dbReference>
<dbReference type="PROSITE" id="PS50928">
    <property type="entry name" value="ABC_TM1"/>
    <property type="match status" value="1"/>
</dbReference>
<dbReference type="GO" id="GO:0005886">
    <property type="term" value="C:plasma membrane"/>
    <property type="evidence" value="ECO:0007669"/>
    <property type="project" value="UniProtKB-SubCell"/>
</dbReference>
<proteinExistence type="predicted"/>
<name>A0A645HWA4_9ZZZZ</name>
<dbReference type="Gene3D" id="1.10.3720.10">
    <property type="entry name" value="MetI-like"/>
    <property type="match status" value="1"/>
</dbReference>
<comment type="subcellular location">
    <subcellularLocation>
        <location evidence="1">Cell membrane</location>
        <topology evidence="1">Multi-pass membrane protein</topology>
    </subcellularLocation>
</comment>
<dbReference type="InterPro" id="IPR035906">
    <property type="entry name" value="MetI-like_sf"/>
</dbReference>
<evidence type="ECO:0000256" key="4">
    <source>
        <dbReference type="ARBA" id="ARBA00022692"/>
    </source>
</evidence>
<feature type="transmembrane region" description="Helical" evidence="7">
    <location>
        <begin position="142"/>
        <end position="161"/>
    </location>
</feature>
<dbReference type="GO" id="GO:0055085">
    <property type="term" value="P:transmembrane transport"/>
    <property type="evidence" value="ECO:0007669"/>
    <property type="project" value="InterPro"/>
</dbReference>
<dbReference type="EMBL" id="VSSQ01100695">
    <property type="protein sequence ID" value="MPN42742.1"/>
    <property type="molecule type" value="Genomic_DNA"/>
</dbReference>
<keyword evidence="2" id="KW-0813">Transport</keyword>
<dbReference type="InterPro" id="IPR000515">
    <property type="entry name" value="MetI-like"/>
</dbReference>
<evidence type="ECO:0000256" key="5">
    <source>
        <dbReference type="ARBA" id="ARBA00022989"/>
    </source>
</evidence>
<dbReference type="Pfam" id="PF00528">
    <property type="entry name" value="BPD_transp_1"/>
    <property type="match status" value="1"/>
</dbReference>
<accession>A0A645HWA4</accession>
<evidence type="ECO:0000256" key="3">
    <source>
        <dbReference type="ARBA" id="ARBA00022475"/>
    </source>
</evidence>
<dbReference type="PANTHER" id="PTHR30043">
    <property type="entry name" value="PHOSPHONATES TRANSPORT SYSTEM PERMEASE PROTEIN"/>
    <property type="match status" value="1"/>
</dbReference>
<dbReference type="PANTHER" id="PTHR30043:SF1">
    <property type="entry name" value="ABC TRANSPORT SYSTEM PERMEASE PROTEIN P69"/>
    <property type="match status" value="1"/>
</dbReference>
<feature type="domain" description="ABC transmembrane type-1" evidence="8">
    <location>
        <begin position="4"/>
        <end position="187"/>
    </location>
</feature>
<evidence type="ECO:0000313" key="9">
    <source>
        <dbReference type="EMBL" id="MPN42742.1"/>
    </source>
</evidence>
<evidence type="ECO:0000256" key="7">
    <source>
        <dbReference type="SAM" id="Phobius"/>
    </source>
</evidence>
<comment type="caution">
    <text evidence="9">The sequence shown here is derived from an EMBL/GenBank/DDBJ whole genome shotgun (WGS) entry which is preliminary data.</text>
</comment>
<keyword evidence="3" id="KW-1003">Cell membrane</keyword>
<feature type="transmembrane region" description="Helical" evidence="7">
    <location>
        <begin position="167"/>
        <end position="186"/>
    </location>
</feature>
<keyword evidence="5 7" id="KW-1133">Transmembrane helix</keyword>
<evidence type="ECO:0000259" key="8">
    <source>
        <dbReference type="PROSITE" id="PS50928"/>
    </source>
</evidence>
<keyword evidence="4 7" id="KW-0812">Transmembrane</keyword>
<dbReference type="CDD" id="cd06261">
    <property type="entry name" value="TM_PBP2"/>
    <property type="match status" value="1"/>
</dbReference>
<sequence>MNQLYQTALLSIAVTVTAGVLGLFFALLGSRTTSVSPIIGRIVRIIASVCRNIPNVVWAILLMFSFGQNILTGFLALFFYTFGLLTRTFIEAIDEVSASCVEALTVTGASFMQIVFQGIIPSTVTEIITWVLYMIETNIRDSTLIGILTSTGIGYLFDLYFKRLDYASASLDVIAVVVLVIAIETISNKIRKVILL</sequence>
<keyword evidence="6 7" id="KW-0472">Membrane</keyword>
<reference evidence="9" key="1">
    <citation type="submission" date="2019-08" db="EMBL/GenBank/DDBJ databases">
        <authorList>
            <person name="Kucharzyk K."/>
            <person name="Murdoch R.W."/>
            <person name="Higgins S."/>
            <person name="Loffler F."/>
        </authorList>
    </citation>
    <scope>NUCLEOTIDE SEQUENCE</scope>
</reference>
<evidence type="ECO:0000256" key="1">
    <source>
        <dbReference type="ARBA" id="ARBA00004651"/>
    </source>
</evidence>
<evidence type="ECO:0000256" key="6">
    <source>
        <dbReference type="ARBA" id="ARBA00023136"/>
    </source>
</evidence>
<feature type="transmembrane region" description="Helical" evidence="7">
    <location>
        <begin position="114"/>
        <end position="135"/>
    </location>
</feature>